<feature type="transmembrane region" description="Helical" evidence="6">
    <location>
        <begin position="320"/>
        <end position="342"/>
    </location>
</feature>
<feature type="transmembrane region" description="Helical" evidence="6">
    <location>
        <begin position="137"/>
        <end position="158"/>
    </location>
</feature>
<feature type="transmembrane region" description="Helical" evidence="6">
    <location>
        <begin position="226"/>
        <end position="246"/>
    </location>
</feature>
<reference evidence="10" key="2">
    <citation type="submission" date="2020-04" db="EMBL/GenBank/DDBJ databases">
        <authorList>
            <consortium name="NCBI Genome Project"/>
        </authorList>
    </citation>
    <scope>NUCLEOTIDE SEQUENCE</scope>
    <source>
        <strain evidence="10">CBS 781.70</strain>
    </source>
</reference>
<dbReference type="SUPFAM" id="SSF103473">
    <property type="entry name" value="MFS general substrate transporter"/>
    <property type="match status" value="1"/>
</dbReference>
<feature type="compositionally biased region" description="Polar residues" evidence="5">
    <location>
        <begin position="63"/>
        <end position="73"/>
    </location>
</feature>
<feature type="transmembrane region" description="Helical" evidence="6">
    <location>
        <begin position="354"/>
        <end position="373"/>
    </location>
</feature>
<evidence type="ECO:0000256" key="2">
    <source>
        <dbReference type="ARBA" id="ARBA00022692"/>
    </source>
</evidence>
<sequence length="500" mass="53461">MAQQLGALIEVKSDKPIQNPPIALTKRDATPSQFELEFIPNRNPPSIPHTPYGPPPERENALLSGQISPTTPNDLERNRDSPPNSIQPDAASLVQTWRTPSVNKWRILACCLEYMGNGMNDSAPGALIPYLEKFYSIGYAIVSLVFVANAVGFIAAAFFTNTTLLRLGRSKTLMLSEIFLLTGCVALACSPPFPVVVIAFFLFGYGMATNLALNNVFCANLADSSVILGLAHGSYGVGGIVAPIIATTMVSNGMVWSRFYIITIAVRVIALIATGLAFRGYEADSPSQPQAALQTMASQQGGTTTPKSTILEAIKQRTTIMGALFLFAYQGAEVAISGWVISFLLDYRDGTPSSVGYVTAGFWGGITVGRFFVTPLLKRLGESKSVYLLGILSIVFQVLTWQIPSLISSAVSVSILGVLLGPIYPCATTIFARMLDHRLQTAALGFISSAGSSGGAIGPFLIGGLAGWKGVWVMHPVCIGLFGLMLGSFYGLPRTRKRTE</sequence>
<dbReference type="Pfam" id="PF07690">
    <property type="entry name" value="MFS_1"/>
    <property type="match status" value="1"/>
</dbReference>
<dbReference type="GeneID" id="54419559"/>
<feature type="region of interest" description="Disordered" evidence="5">
    <location>
        <begin position="1"/>
        <end position="89"/>
    </location>
</feature>
<feature type="transmembrane region" description="Helical" evidence="6">
    <location>
        <begin position="409"/>
        <end position="432"/>
    </location>
</feature>
<evidence type="ECO:0000256" key="6">
    <source>
        <dbReference type="SAM" id="Phobius"/>
    </source>
</evidence>
<gene>
    <name evidence="8 10" type="ORF">P152DRAFT_456371</name>
</gene>
<protein>
    <submittedName>
        <fullName evidence="8 10">MFS general substrate transporter</fullName>
    </submittedName>
</protein>
<dbReference type="AlphaFoldDB" id="A0A6G1G7Y1"/>
<dbReference type="RefSeq" id="XP_033535774.1">
    <property type="nucleotide sequence ID" value="XM_033678989.1"/>
</dbReference>
<dbReference type="Gene3D" id="1.20.1250.20">
    <property type="entry name" value="MFS general substrate transporter like domains"/>
    <property type="match status" value="2"/>
</dbReference>
<dbReference type="EMBL" id="ML975153">
    <property type="protein sequence ID" value="KAF1814143.1"/>
    <property type="molecule type" value="Genomic_DNA"/>
</dbReference>
<dbReference type="PANTHER" id="PTHR23514:SF6">
    <property type="entry name" value="MAJOR FACILITATOR SUPERFAMILY (MFS) PROFILE DOMAIN-CONTAINING PROTEIN"/>
    <property type="match status" value="1"/>
</dbReference>
<dbReference type="FunFam" id="1.20.1250.20:FF:000308">
    <property type="entry name" value="MFS efflux transporter"/>
    <property type="match status" value="1"/>
</dbReference>
<dbReference type="InterPro" id="IPR011701">
    <property type="entry name" value="MFS"/>
</dbReference>
<organism evidence="8">
    <name type="scientific">Eremomyces bilateralis CBS 781.70</name>
    <dbReference type="NCBI Taxonomy" id="1392243"/>
    <lineage>
        <taxon>Eukaryota</taxon>
        <taxon>Fungi</taxon>
        <taxon>Dikarya</taxon>
        <taxon>Ascomycota</taxon>
        <taxon>Pezizomycotina</taxon>
        <taxon>Dothideomycetes</taxon>
        <taxon>Dothideomycetes incertae sedis</taxon>
        <taxon>Eremomycetales</taxon>
        <taxon>Eremomycetaceae</taxon>
        <taxon>Eremomyces</taxon>
    </lineage>
</organism>
<dbReference type="GO" id="GO:0016020">
    <property type="term" value="C:membrane"/>
    <property type="evidence" value="ECO:0007669"/>
    <property type="project" value="UniProtKB-SubCell"/>
</dbReference>
<keyword evidence="9" id="KW-1185">Reference proteome</keyword>
<feature type="transmembrane region" description="Helical" evidence="6">
    <location>
        <begin position="258"/>
        <end position="278"/>
    </location>
</feature>
<name>A0A6G1G7Y1_9PEZI</name>
<reference evidence="10" key="3">
    <citation type="submission" date="2025-04" db="UniProtKB">
        <authorList>
            <consortium name="RefSeq"/>
        </authorList>
    </citation>
    <scope>IDENTIFICATION</scope>
    <source>
        <strain evidence="10">CBS 781.70</strain>
    </source>
</reference>
<feature type="transmembrane region" description="Helical" evidence="6">
    <location>
        <begin position="444"/>
        <end position="466"/>
    </location>
</feature>
<dbReference type="PROSITE" id="PS50850">
    <property type="entry name" value="MFS"/>
    <property type="match status" value="1"/>
</dbReference>
<evidence type="ECO:0000256" key="5">
    <source>
        <dbReference type="SAM" id="MobiDB-lite"/>
    </source>
</evidence>
<dbReference type="InterPro" id="IPR020846">
    <property type="entry name" value="MFS_dom"/>
</dbReference>
<accession>A0A6G1G7Y1</accession>
<evidence type="ECO:0000256" key="4">
    <source>
        <dbReference type="ARBA" id="ARBA00023136"/>
    </source>
</evidence>
<dbReference type="FunFam" id="1.20.1250.20:FF:000286">
    <property type="entry name" value="MFS efflux transporter"/>
    <property type="match status" value="1"/>
</dbReference>
<dbReference type="InterPro" id="IPR036259">
    <property type="entry name" value="MFS_trans_sf"/>
</dbReference>
<evidence type="ECO:0000313" key="10">
    <source>
        <dbReference type="RefSeq" id="XP_033535774.1"/>
    </source>
</evidence>
<dbReference type="InterPro" id="IPR051788">
    <property type="entry name" value="MFS_Transporter"/>
</dbReference>
<feature type="transmembrane region" description="Helical" evidence="6">
    <location>
        <begin position="178"/>
        <end position="205"/>
    </location>
</feature>
<evidence type="ECO:0000256" key="1">
    <source>
        <dbReference type="ARBA" id="ARBA00004141"/>
    </source>
</evidence>
<feature type="transmembrane region" description="Helical" evidence="6">
    <location>
        <begin position="385"/>
        <end position="403"/>
    </location>
</feature>
<comment type="subcellular location">
    <subcellularLocation>
        <location evidence="1">Membrane</location>
        <topology evidence="1">Multi-pass membrane protein</topology>
    </subcellularLocation>
</comment>
<feature type="transmembrane region" description="Helical" evidence="6">
    <location>
        <begin position="472"/>
        <end position="492"/>
    </location>
</feature>
<evidence type="ECO:0000313" key="8">
    <source>
        <dbReference type="EMBL" id="KAF1814143.1"/>
    </source>
</evidence>
<dbReference type="OrthoDB" id="413079at2759"/>
<dbReference type="PANTHER" id="PTHR23514">
    <property type="entry name" value="BYPASS OF STOP CODON PROTEIN 6"/>
    <property type="match status" value="1"/>
</dbReference>
<evidence type="ECO:0000313" key="9">
    <source>
        <dbReference type="Proteomes" id="UP000504638"/>
    </source>
</evidence>
<dbReference type="GO" id="GO:0022857">
    <property type="term" value="F:transmembrane transporter activity"/>
    <property type="evidence" value="ECO:0007669"/>
    <property type="project" value="InterPro"/>
</dbReference>
<evidence type="ECO:0000256" key="3">
    <source>
        <dbReference type="ARBA" id="ARBA00022989"/>
    </source>
</evidence>
<keyword evidence="3 6" id="KW-1133">Transmembrane helix</keyword>
<proteinExistence type="predicted"/>
<dbReference type="Proteomes" id="UP000504638">
    <property type="component" value="Unplaced"/>
</dbReference>
<feature type="domain" description="Major facilitator superfamily (MFS) profile" evidence="7">
    <location>
        <begin position="106"/>
        <end position="496"/>
    </location>
</feature>
<keyword evidence="2 6" id="KW-0812">Transmembrane</keyword>
<evidence type="ECO:0000259" key="7">
    <source>
        <dbReference type="PROSITE" id="PS50850"/>
    </source>
</evidence>
<reference evidence="8 10" key="1">
    <citation type="submission" date="2020-01" db="EMBL/GenBank/DDBJ databases">
        <authorList>
            <consortium name="DOE Joint Genome Institute"/>
            <person name="Haridas S."/>
            <person name="Albert R."/>
            <person name="Binder M."/>
            <person name="Bloem J."/>
            <person name="Labutti K."/>
            <person name="Salamov A."/>
            <person name="Andreopoulos B."/>
            <person name="Baker S.E."/>
            <person name="Barry K."/>
            <person name="Bills G."/>
            <person name="Bluhm B.H."/>
            <person name="Cannon C."/>
            <person name="Castanera R."/>
            <person name="Culley D.E."/>
            <person name="Daum C."/>
            <person name="Ezra D."/>
            <person name="Gonzalez J.B."/>
            <person name="Henrissat B."/>
            <person name="Kuo A."/>
            <person name="Liang C."/>
            <person name="Lipzen A."/>
            <person name="Lutzoni F."/>
            <person name="Magnuson J."/>
            <person name="Mondo S."/>
            <person name="Nolan M."/>
            <person name="Ohm R."/>
            <person name="Pangilinan J."/>
            <person name="Park H.-J."/>
            <person name="Ramirez L."/>
            <person name="Alfaro M."/>
            <person name="Sun H."/>
            <person name="Tritt A."/>
            <person name="Yoshinaga Y."/>
            <person name="Zwiers L.-H."/>
            <person name="Turgeon B.G."/>
            <person name="Goodwin S.B."/>
            <person name="Spatafora J.W."/>
            <person name="Crous P.W."/>
            <person name="Grigoriev I.V."/>
        </authorList>
    </citation>
    <scope>NUCLEOTIDE SEQUENCE</scope>
    <source>
        <strain evidence="8 10">CBS 781.70</strain>
    </source>
</reference>
<feature type="compositionally biased region" description="Pro residues" evidence="5">
    <location>
        <begin position="42"/>
        <end position="55"/>
    </location>
</feature>
<keyword evidence="4 6" id="KW-0472">Membrane</keyword>